<reference evidence="3" key="1">
    <citation type="submission" date="2021-02" db="EMBL/GenBank/DDBJ databases">
        <authorList>
            <person name="Nowell W R."/>
        </authorList>
    </citation>
    <scope>NUCLEOTIDE SEQUENCE</scope>
</reference>
<keyword evidence="1" id="KW-0812">Transmembrane</keyword>
<dbReference type="OrthoDB" id="9977678at2759"/>
<dbReference type="PROSITE" id="PS51257">
    <property type="entry name" value="PROKAR_LIPOPROTEIN"/>
    <property type="match status" value="1"/>
</dbReference>
<comment type="caution">
    <text evidence="3">The sequence shown here is derived from an EMBL/GenBank/DDBJ whole genome shotgun (WGS) entry which is preliminary data.</text>
</comment>
<gene>
    <name evidence="3" type="ORF">EDS130_LOCUS33320</name>
    <name evidence="2" type="ORF">XAT740_LOCUS17328</name>
</gene>
<dbReference type="EMBL" id="CAJNOR010001127">
    <property type="protein sequence ID" value="CAF1081145.1"/>
    <property type="molecule type" value="Genomic_DNA"/>
</dbReference>
<feature type="transmembrane region" description="Helical" evidence="1">
    <location>
        <begin position="97"/>
        <end position="119"/>
    </location>
</feature>
<dbReference type="EMBL" id="CAJNOJ010000265">
    <property type="protein sequence ID" value="CAF1351779.1"/>
    <property type="molecule type" value="Genomic_DNA"/>
</dbReference>
<name>A0A815HAA2_ADIRI</name>
<organism evidence="3 5">
    <name type="scientific">Adineta ricciae</name>
    <name type="common">Rotifer</name>
    <dbReference type="NCBI Taxonomy" id="249248"/>
    <lineage>
        <taxon>Eukaryota</taxon>
        <taxon>Metazoa</taxon>
        <taxon>Spiralia</taxon>
        <taxon>Gnathifera</taxon>
        <taxon>Rotifera</taxon>
        <taxon>Eurotatoria</taxon>
        <taxon>Bdelloidea</taxon>
        <taxon>Adinetida</taxon>
        <taxon>Adinetidae</taxon>
        <taxon>Adineta</taxon>
    </lineage>
</organism>
<evidence type="ECO:0000313" key="2">
    <source>
        <dbReference type="EMBL" id="CAF1081145.1"/>
    </source>
</evidence>
<feature type="transmembrane region" description="Helical" evidence="1">
    <location>
        <begin position="166"/>
        <end position="187"/>
    </location>
</feature>
<keyword evidence="4" id="KW-1185">Reference proteome</keyword>
<evidence type="ECO:0000313" key="5">
    <source>
        <dbReference type="Proteomes" id="UP000663852"/>
    </source>
</evidence>
<dbReference type="Gene3D" id="1.20.140.150">
    <property type="match status" value="1"/>
</dbReference>
<evidence type="ECO:0000313" key="3">
    <source>
        <dbReference type="EMBL" id="CAF1351779.1"/>
    </source>
</evidence>
<accession>A0A815HAA2</accession>
<feature type="transmembrane region" description="Helical" evidence="1">
    <location>
        <begin position="126"/>
        <end position="146"/>
    </location>
</feature>
<sequence>MKTLSTIFIAISVIFGAIALVLSCVGIGTPNWQTTYAILNGQTQPVRTANFFYSCVFYPNGTRISCTSRVSDRNIGQYYPIDARGDQTEWNQHLDNAAGLCIVGIIFIFFGTVATLLMLPANWGLWIYWIGPTCYFLACLFMLAGMSEGAYVLYYNDYAANLYQTGHLLTIFSFAMSSVAAGHLYTLPEILNFEMPQREQYK</sequence>
<evidence type="ECO:0000256" key="1">
    <source>
        <dbReference type="SAM" id="Phobius"/>
    </source>
</evidence>
<evidence type="ECO:0000313" key="4">
    <source>
        <dbReference type="Proteomes" id="UP000663828"/>
    </source>
</evidence>
<proteinExistence type="predicted"/>
<keyword evidence="1" id="KW-0472">Membrane</keyword>
<protein>
    <submittedName>
        <fullName evidence="3">Uncharacterized protein</fullName>
    </submittedName>
</protein>
<dbReference type="Proteomes" id="UP000663852">
    <property type="component" value="Unassembled WGS sequence"/>
</dbReference>
<dbReference type="Proteomes" id="UP000663828">
    <property type="component" value="Unassembled WGS sequence"/>
</dbReference>
<keyword evidence="1" id="KW-1133">Transmembrane helix</keyword>
<dbReference type="AlphaFoldDB" id="A0A815HAA2"/>
<feature type="transmembrane region" description="Helical" evidence="1">
    <location>
        <begin position="7"/>
        <end position="28"/>
    </location>
</feature>